<feature type="transmembrane region" description="Helical" evidence="1">
    <location>
        <begin position="283"/>
        <end position="305"/>
    </location>
</feature>
<comment type="caution">
    <text evidence="4">The sequence shown here is derived from an EMBL/GenBank/DDBJ whole genome shotgun (WGS) entry which is preliminary data.</text>
</comment>
<evidence type="ECO:0000259" key="3">
    <source>
        <dbReference type="Pfam" id="PF24677"/>
    </source>
</evidence>
<evidence type="ECO:0000256" key="1">
    <source>
        <dbReference type="SAM" id="Phobius"/>
    </source>
</evidence>
<keyword evidence="1" id="KW-1133">Transmembrane helix</keyword>
<feature type="transmembrane region" description="Helical" evidence="1">
    <location>
        <begin position="41"/>
        <end position="60"/>
    </location>
</feature>
<organism evidence="4 5">
    <name type="scientific">Candidatus Opimibacter skivensis</name>
    <dbReference type="NCBI Taxonomy" id="2982028"/>
    <lineage>
        <taxon>Bacteria</taxon>
        <taxon>Pseudomonadati</taxon>
        <taxon>Bacteroidota</taxon>
        <taxon>Saprospiria</taxon>
        <taxon>Saprospirales</taxon>
        <taxon>Saprospiraceae</taxon>
        <taxon>Candidatus Opimibacter</taxon>
    </lineage>
</organism>
<feature type="transmembrane region" description="Helical" evidence="1">
    <location>
        <begin position="230"/>
        <end position="249"/>
    </location>
</feature>
<dbReference type="InterPro" id="IPR056071">
    <property type="entry name" value="DUF7654"/>
</dbReference>
<keyword evidence="1" id="KW-0812">Transmembrane</keyword>
<sequence length="680" mass="77864">MSQKKQKPVAKAKKTSSVQRAAPVAAVKERKAEFELIHFDLKAWIFIGVCSFMFFLFVGLKWHNSSIPHWSQVVPDGGDPKRGLVAGEPLFIRSDEWLVYTSFILSQGRLGFPVSNEAWGAGKTPMTFGLPTNHLVSVIKPSFWGYYFLDLERGFSWHWNFRIWPFMIASFLLLMLFTGNNFLISVFGSLWLFLSSAIQWWSMNTEIFTFGSVAVIAFIYILFSEKLRTILISGILFLIFSYSFVNILYPAYQVPMAYFLLALVLGYLLKNKNTIQIKFKINLPWKLMALGGSLLLLIILIFMFYQETKETIHLMSDTVYPGKRDERGGDFLFLKLFTDNFGMFMDLNKYPAIWGNICEASSFLMLAPFASILILIDLIKTKKTDPLLISILIFQFVILIWMLIGFPGFLAKISLLNTSPSYRTFFIFGFSNVIATILFLTHHKNSILKNTLITKIISLIFIAGIVFSINYFLNKQANAFFSMPQVYKSTLIFTGLIWLMIFFNANKIFKFSFFTLGLLMILPNIKINPLSEGLSPYYDNLVYKAVTEVEKSDPGQGWILFGKFTYGNFLKAAGAKCFNGNQCVPPLDKLKILDPEMKSDSIYNRYAHIDVLPFIDADSVKFSLMQNDRYTIKMDPCSPRIVQMGIKYVAFTYQPQPIEVECMTSVKEAPGLFIYKRNDL</sequence>
<dbReference type="Pfam" id="PF24672">
    <property type="entry name" value="DUF7654"/>
    <property type="match status" value="1"/>
</dbReference>
<evidence type="ECO:0000313" key="4">
    <source>
        <dbReference type="EMBL" id="MBK9982488.1"/>
    </source>
</evidence>
<dbReference type="EMBL" id="JADKGY010000006">
    <property type="protein sequence ID" value="MBK9982488.1"/>
    <property type="molecule type" value="Genomic_DNA"/>
</dbReference>
<feature type="transmembrane region" description="Helical" evidence="1">
    <location>
        <begin position="387"/>
        <end position="410"/>
    </location>
</feature>
<dbReference type="Pfam" id="PF24677">
    <property type="entry name" value="DUF7657"/>
    <property type="match status" value="1"/>
</dbReference>
<reference evidence="4 5" key="1">
    <citation type="submission" date="2020-10" db="EMBL/GenBank/DDBJ databases">
        <title>Connecting structure to function with the recovery of over 1000 high-quality activated sludge metagenome-assembled genomes encoding full-length rRNA genes using long-read sequencing.</title>
        <authorList>
            <person name="Singleton C.M."/>
            <person name="Petriglieri F."/>
            <person name="Kristensen J.M."/>
            <person name="Kirkegaard R.H."/>
            <person name="Michaelsen T.Y."/>
            <person name="Andersen M.H."/>
            <person name="Karst S.M."/>
            <person name="Dueholm M.S."/>
            <person name="Nielsen P.H."/>
            <person name="Albertsen M."/>
        </authorList>
    </citation>
    <scope>NUCLEOTIDE SEQUENCE [LARGE SCALE GENOMIC DNA]</scope>
    <source>
        <strain evidence="4">Ribe_18-Q3-R11-54_MAXAC.273</strain>
    </source>
</reference>
<gene>
    <name evidence="4" type="ORF">IPP15_08695</name>
</gene>
<accession>A0A9D7SSS5</accession>
<dbReference type="AlphaFoldDB" id="A0A9D7SSS5"/>
<name>A0A9D7SSS5_9BACT</name>
<feature type="transmembrane region" description="Helical" evidence="1">
    <location>
        <begin position="207"/>
        <end position="223"/>
    </location>
</feature>
<feature type="transmembrane region" description="Helical" evidence="1">
    <location>
        <begin position="422"/>
        <end position="440"/>
    </location>
</feature>
<feature type="transmembrane region" description="Helical" evidence="1">
    <location>
        <begin position="159"/>
        <end position="177"/>
    </location>
</feature>
<evidence type="ECO:0000259" key="2">
    <source>
        <dbReference type="Pfam" id="PF24672"/>
    </source>
</evidence>
<proteinExistence type="predicted"/>
<dbReference type="InterPro" id="IPR056074">
    <property type="entry name" value="DUF7657"/>
</dbReference>
<feature type="transmembrane region" description="Helical" evidence="1">
    <location>
        <begin position="353"/>
        <end position="375"/>
    </location>
</feature>
<evidence type="ECO:0000313" key="5">
    <source>
        <dbReference type="Proteomes" id="UP000808337"/>
    </source>
</evidence>
<feature type="transmembrane region" description="Helical" evidence="1">
    <location>
        <begin position="255"/>
        <end position="271"/>
    </location>
</feature>
<keyword evidence="1" id="KW-0472">Membrane</keyword>
<dbReference type="Proteomes" id="UP000808337">
    <property type="component" value="Unassembled WGS sequence"/>
</dbReference>
<feature type="transmembrane region" description="Helical" evidence="1">
    <location>
        <begin position="485"/>
        <end position="503"/>
    </location>
</feature>
<protein>
    <submittedName>
        <fullName evidence="4">Uncharacterized protein</fullName>
    </submittedName>
</protein>
<feature type="domain" description="DUF7657" evidence="3">
    <location>
        <begin position="46"/>
        <end position="441"/>
    </location>
</feature>
<feature type="transmembrane region" description="Helical" evidence="1">
    <location>
        <begin position="452"/>
        <end position="473"/>
    </location>
</feature>
<feature type="domain" description="DUF7654" evidence="2">
    <location>
        <begin position="538"/>
        <end position="676"/>
    </location>
</feature>